<dbReference type="InterPro" id="IPR050493">
    <property type="entry name" value="FAD-dep_Monooxygenase_BioMet"/>
</dbReference>
<dbReference type="Pfam" id="PF01494">
    <property type="entry name" value="FAD_binding_3"/>
    <property type="match status" value="1"/>
</dbReference>
<evidence type="ECO:0000256" key="1">
    <source>
        <dbReference type="ARBA" id="ARBA00023002"/>
    </source>
</evidence>
<keyword evidence="5" id="KW-1185">Reference proteome</keyword>
<proteinExistence type="predicted"/>
<evidence type="ECO:0000313" key="5">
    <source>
        <dbReference type="Proteomes" id="UP001602119"/>
    </source>
</evidence>
<feature type="domain" description="FAD-binding" evidence="3">
    <location>
        <begin position="3"/>
        <end position="339"/>
    </location>
</feature>
<dbReference type="Proteomes" id="UP001602119">
    <property type="component" value="Unassembled WGS sequence"/>
</dbReference>
<dbReference type="GO" id="GO:0004497">
    <property type="term" value="F:monooxygenase activity"/>
    <property type="evidence" value="ECO:0007669"/>
    <property type="project" value="UniProtKB-KW"/>
</dbReference>
<dbReference type="SUPFAM" id="SSF51905">
    <property type="entry name" value="FAD/NAD(P)-binding domain"/>
    <property type="match status" value="1"/>
</dbReference>
<dbReference type="RefSeq" id="WP_387346349.1">
    <property type="nucleotide sequence ID" value="NZ_JBIAXI010000026.1"/>
</dbReference>
<name>A0ABW6VEW9_MICFU</name>
<reference evidence="4 5" key="1">
    <citation type="submission" date="2024-10" db="EMBL/GenBank/DDBJ databases">
        <title>The Natural Products Discovery Center: Release of the First 8490 Sequenced Strains for Exploring Actinobacteria Biosynthetic Diversity.</title>
        <authorList>
            <person name="Kalkreuter E."/>
            <person name="Kautsar S.A."/>
            <person name="Yang D."/>
            <person name="Bader C.D."/>
            <person name="Teijaro C.N."/>
            <person name="Fluegel L."/>
            <person name="Davis C.M."/>
            <person name="Simpson J.R."/>
            <person name="Lauterbach L."/>
            <person name="Steele A.D."/>
            <person name="Gui C."/>
            <person name="Meng S."/>
            <person name="Li G."/>
            <person name="Viehrig K."/>
            <person name="Ye F."/>
            <person name="Su P."/>
            <person name="Kiefer A.F."/>
            <person name="Nichols A."/>
            <person name="Cepeda A.J."/>
            <person name="Yan W."/>
            <person name="Fan B."/>
            <person name="Jiang Y."/>
            <person name="Adhikari A."/>
            <person name="Zheng C.-J."/>
            <person name="Schuster L."/>
            <person name="Cowan T.M."/>
            <person name="Smanski M.J."/>
            <person name="Chevrette M.G."/>
            <person name="De Carvalho L.P.S."/>
            <person name="Shen B."/>
        </authorList>
    </citation>
    <scope>NUCLEOTIDE SEQUENCE [LARGE SCALE GENOMIC DNA]</scope>
    <source>
        <strain evidence="4 5">NPDC001281</strain>
    </source>
</reference>
<dbReference type="PANTHER" id="PTHR13789:SF309">
    <property type="entry name" value="PUTATIVE (AFU_ORTHOLOGUE AFUA_6G14510)-RELATED"/>
    <property type="match status" value="1"/>
</dbReference>
<evidence type="ECO:0000259" key="3">
    <source>
        <dbReference type="Pfam" id="PF01494"/>
    </source>
</evidence>
<evidence type="ECO:0000313" key="4">
    <source>
        <dbReference type="EMBL" id="MFF4777851.1"/>
    </source>
</evidence>
<keyword evidence="2 4" id="KW-0503">Monooxygenase</keyword>
<dbReference type="PANTHER" id="PTHR13789">
    <property type="entry name" value="MONOOXYGENASE"/>
    <property type="match status" value="1"/>
</dbReference>
<protein>
    <submittedName>
        <fullName evidence="4">FAD-dependent monooxygenase</fullName>
    </submittedName>
</protein>
<dbReference type="Gene3D" id="3.50.50.60">
    <property type="entry name" value="FAD/NAD(P)-binding domain"/>
    <property type="match status" value="1"/>
</dbReference>
<evidence type="ECO:0000256" key="2">
    <source>
        <dbReference type="ARBA" id="ARBA00023033"/>
    </source>
</evidence>
<sequence>MGDALVIGAGIGGLTAAAALAGRGWTVTVCERAPSIEPVGAGLAIAPNALRALDTIGIGDRVRERAALQGVAGVRRASGGWLSRTSVEAAQARFGDPIVLLQRATVVELLAGLLPSGALRLNTAVHDVDASSGRVSTDAGELRADLVVAADGIRSAVRRVLFPGHPDPVYSGTTAWRFVVSGRGIAAGALTGAESWGRGQVFGVMPLAGDEVYCYATATVPSGTGHADPAEEKAELLRRFGTWHAPIPALVERADPARVIRSDVFFMDTPLPAFHRGRVALLGDAAHSMTPNLGQGACQAIEDAVTLAHHVSAGGSVERGLAAYTRDRLPRTTAIVRRSAAINRLTRWSNPLAVAVRDGVMSLAGLAGPTAALRQADAAFNWWPPA</sequence>
<gene>
    <name evidence="4" type="ORF">ACFY05_34005</name>
</gene>
<comment type="caution">
    <text evidence="4">The sequence shown here is derived from an EMBL/GenBank/DDBJ whole genome shotgun (WGS) entry which is preliminary data.</text>
</comment>
<keyword evidence="1" id="KW-0560">Oxidoreductase</keyword>
<accession>A0ABW6VEW9</accession>
<dbReference type="PRINTS" id="PR00420">
    <property type="entry name" value="RNGMNOXGNASE"/>
</dbReference>
<dbReference type="EMBL" id="JBIAXI010000026">
    <property type="protein sequence ID" value="MFF4777851.1"/>
    <property type="molecule type" value="Genomic_DNA"/>
</dbReference>
<dbReference type="InterPro" id="IPR002938">
    <property type="entry name" value="FAD-bd"/>
</dbReference>
<organism evidence="4 5">
    <name type="scientific">Microtetraspora fusca</name>
    <dbReference type="NCBI Taxonomy" id="1997"/>
    <lineage>
        <taxon>Bacteria</taxon>
        <taxon>Bacillati</taxon>
        <taxon>Actinomycetota</taxon>
        <taxon>Actinomycetes</taxon>
        <taxon>Streptosporangiales</taxon>
        <taxon>Streptosporangiaceae</taxon>
        <taxon>Microtetraspora</taxon>
    </lineage>
</organism>
<dbReference type="InterPro" id="IPR036188">
    <property type="entry name" value="FAD/NAD-bd_sf"/>
</dbReference>